<organism evidence="2 3">
    <name type="scientific">Bacillus songklensis</name>
    <dbReference type="NCBI Taxonomy" id="1069116"/>
    <lineage>
        <taxon>Bacteria</taxon>
        <taxon>Bacillati</taxon>
        <taxon>Bacillota</taxon>
        <taxon>Bacilli</taxon>
        <taxon>Bacillales</taxon>
        <taxon>Bacillaceae</taxon>
        <taxon>Bacillus</taxon>
    </lineage>
</organism>
<feature type="transmembrane region" description="Helical" evidence="1">
    <location>
        <begin position="56"/>
        <end position="74"/>
    </location>
</feature>
<evidence type="ECO:0000256" key="1">
    <source>
        <dbReference type="SAM" id="Phobius"/>
    </source>
</evidence>
<sequence>MNSKTVIYSLVGFFGGICMGMTLKNKRAIVFLSLYGAFGCAIGMFLVSVFHHPLSLLFTGLFSGLSYAFGYIQFRKQNN</sequence>
<proteinExistence type="predicted"/>
<keyword evidence="1" id="KW-0812">Transmembrane</keyword>
<reference evidence="3" key="1">
    <citation type="journal article" date="2019" name="Int. J. Syst. Evol. Microbiol.">
        <title>The Global Catalogue of Microorganisms (GCM) 10K type strain sequencing project: providing services to taxonomists for standard genome sequencing and annotation.</title>
        <authorList>
            <consortium name="The Broad Institute Genomics Platform"/>
            <consortium name="The Broad Institute Genome Sequencing Center for Infectious Disease"/>
            <person name="Wu L."/>
            <person name="Ma J."/>
        </authorList>
    </citation>
    <scope>NUCLEOTIDE SEQUENCE [LARGE SCALE GENOMIC DNA]</scope>
    <source>
        <strain evidence="3">CCUG 61889</strain>
    </source>
</reference>
<gene>
    <name evidence="2" type="ORF">ACFOU2_15705</name>
</gene>
<evidence type="ECO:0000313" key="3">
    <source>
        <dbReference type="Proteomes" id="UP001595752"/>
    </source>
</evidence>
<protein>
    <submittedName>
        <fullName evidence="2">Uncharacterized protein</fullName>
    </submittedName>
</protein>
<dbReference type="Proteomes" id="UP001595752">
    <property type="component" value="Unassembled WGS sequence"/>
</dbReference>
<keyword evidence="1" id="KW-1133">Transmembrane helix</keyword>
<name>A0ABV8B3L3_9BACI</name>
<keyword evidence="1" id="KW-0472">Membrane</keyword>
<feature type="transmembrane region" description="Helical" evidence="1">
    <location>
        <begin position="30"/>
        <end position="50"/>
    </location>
</feature>
<dbReference type="RefSeq" id="WP_377916674.1">
    <property type="nucleotide sequence ID" value="NZ_JBHRZT010000067.1"/>
</dbReference>
<evidence type="ECO:0000313" key="2">
    <source>
        <dbReference type="EMBL" id="MFC3884831.1"/>
    </source>
</evidence>
<dbReference type="EMBL" id="JBHRZT010000067">
    <property type="protein sequence ID" value="MFC3884831.1"/>
    <property type="molecule type" value="Genomic_DNA"/>
</dbReference>
<feature type="transmembrane region" description="Helical" evidence="1">
    <location>
        <begin position="6"/>
        <end position="23"/>
    </location>
</feature>
<comment type="caution">
    <text evidence="2">The sequence shown here is derived from an EMBL/GenBank/DDBJ whole genome shotgun (WGS) entry which is preliminary data.</text>
</comment>
<keyword evidence="3" id="KW-1185">Reference proteome</keyword>
<accession>A0ABV8B3L3</accession>